<protein>
    <recommendedName>
        <fullName evidence="4">EamA domain-containing protein</fullName>
    </recommendedName>
</protein>
<evidence type="ECO:0000256" key="1">
    <source>
        <dbReference type="SAM" id="Phobius"/>
    </source>
</evidence>
<dbReference type="EMBL" id="JBFXLU010000150">
    <property type="protein sequence ID" value="KAL2838100.1"/>
    <property type="molecule type" value="Genomic_DNA"/>
</dbReference>
<evidence type="ECO:0000313" key="2">
    <source>
        <dbReference type="EMBL" id="KAL2838100.1"/>
    </source>
</evidence>
<keyword evidence="1" id="KW-1133">Transmembrane helix</keyword>
<feature type="transmembrane region" description="Helical" evidence="1">
    <location>
        <begin position="50"/>
        <end position="69"/>
    </location>
</feature>
<organism evidence="2 3">
    <name type="scientific">Aspergillus pseudoustus</name>
    <dbReference type="NCBI Taxonomy" id="1810923"/>
    <lineage>
        <taxon>Eukaryota</taxon>
        <taxon>Fungi</taxon>
        <taxon>Dikarya</taxon>
        <taxon>Ascomycota</taxon>
        <taxon>Pezizomycotina</taxon>
        <taxon>Eurotiomycetes</taxon>
        <taxon>Eurotiomycetidae</taxon>
        <taxon>Eurotiales</taxon>
        <taxon>Aspergillaceae</taxon>
        <taxon>Aspergillus</taxon>
        <taxon>Aspergillus subgen. Nidulantes</taxon>
    </lineage>
</organism>
<proteinExistence type="predicted"/>
<accession>A0ABR4JDR0</accession>
<evidence type="ECO:0000313" key="3">
    <source>
        <dbReference type="Proteomes" id="UP001610446"/>
    </source>
</evidence>
<keyword evidence="1" id="KW-0812">Transmembrane</keyword>
<evidence type="ECO:0008006" key="4">
    <source>
        <dbReference type="Google" id="ProtNLM"/>
    </source>
</evidence>
<reference evidence="2 3" key="1">
    <citation type="submission" date="2024-07" db="EMBL/GenBank/DDBJ databases">
        <title>Section-level genome sequencing and comparative genomics of Aspergillus sections Usti and Cavernicolus.</title>
        <authorList>
            <consortium name="Lawrence Berkeley National Laboratory"/>
            <person name="Nybo J.L."/>
            <person name="Vesth T.C."/>
            <person name="Theobald S."/>
            <person name="Frisvad J.C."/>
            <person name="Larsen T.O."/>
            <person name="Kjaerboelling I."/>
            <person name="Rothschild-Mancinelli K."/>
            <person name="Lyhne E.K."/>
            <person name="Kogle M.E."/>
            <person name="Barry K."/>
            <person name="Clum A."/>
            <person name="Na H."/>
            <person name="Ledsgaard L."/>
            <person name="Lin J."/>
            <person name="Lipzen A."/>
            <person name="Kuo A."/>
            <person name="Riley R."/>
            <person name="Mondo S."/>
            <person name="Labutti K."/>
            <person name="Haridas S."/>
            <person name="Pangalinan J."/>
            <person name="Salamov A.A."/>
            <person name="Simmons B.A."/>
            <person name="Magnuson J.K."/>
            <person name="Chen J."/>
            <person name="Drula E."/>
            <person name="Henrissat B."/>
            <person name="Wiebenga A."/>
            <person name="Lubbers R.J."/>
            <person name="Gomes A.C."/>
            <person name="Makela M.R."/>
            <person name="Stajich J."/>
            <person name="Grigoriev I.V."/>
            <person name="Mortensen U.H."/>
            <person name="De Vries R.P."/>
            <person name="Baker S.E."/>
            <person name="Andersen M.R."/>
        </authorList>
    </citation>
    <scope>NUCLEOTIDE SEQUENCE [LARGE SCALE GENOMIC DNA]</scope>
    <source>
        <strain evidence="2 3">CBS 123904</strain>
    </source>
</reference>
<feature type="transmembrane region" description="Helical" evidence="1">
    <location>
        <begin position="12"/>
        <end position="30"/>
    </location>
</feature>
<name>A0ABR4JDR0_9EURO</name>
<keyword evidence="3" id="KW-1185">Reference proteome</keyword>
<dbReference type="Proteomes" id="UP001610446">
    <property type="component" value="Unassembled WGS sequence"/>
</dbReference>
<keyword evidence="1" id="KW-0472">Membrane</keyword>
<sequence>MPATKSLVSQLAFGFQAIPLLFAGIYYSFIWKWTEDAEYPLSVIGEDDMGILYAMSTMSLILGIFYALVAYQNNTTLMAVTIPTRLIAAALFHGSGEAWQPVAKFEVAQAVLTVVGVWAAWRGR</sequence>
<gene>
    <name evidence="2" type="ORF">BJY01DRAFT_38201</name>
</gene>
<comment type="caution">
    <text evidence="2">The sequence shown here is derived from an EMBL/GenBank/DDBJ whole genome shotgun (WGS) entry which is preliminary data.</text>
</comment>